<dbReference type="GO" id="GO:0004497">
    <property type="term" value="F:monooxygenase activity"/>
    <property type="evidence" value="ECO:0007669"/>
    <property type="project" value="UniProtKB-KW"/>
</dbReference>
<dbReference type="InterPro" id="IPR002938">
    <property type="entry name" value="FAD-bd"/>
</dbReference>
<evidence type="ECO:0000313" key="8">
    <source>
        <dbReference type="Proteomes" id="UP000325008"/>
    </source>
</evidence>
<dbReference type="Gene3D" id="3.50.50.60">
    <property type="entry name" value="FAD/NAD(P)-binding domain"/>
    <property type="match status" value="1"/>
</dbReference>
<evidence type="ECO:0000256" key="3">
    <source>
        <dbReference type="ARBA" id="ARBA00022827"/>
    </source>
</evidence>
<evidence type="ECO:0000313" key="7">
    <source>
        <dbReference type="EMBL" id="SPO42320.1"/>
    </source>
</evidence>
<sequence>MLKANKTRLNIVICGGGIAGLAAAGALAPHHDVTVLERKPDIHEGAYGINLKPNASLVAIELLGIEVTPPPSSSSLTSFEAEAEAEAGGGLRGVPCCEVVERSAEDGVEQMRIGVDAETMFGAPWYLCRRDELLQQLYRTARQRGVDVRLDVSVRGLEQENTTDGRASGPVSTQTSNGETVHADLVLVADGIASKLRRYVLDGRGSVPNGLAAPGSASTKDALIVDSGQVAFRALVAWTDLAGDATLSYLTRPSHGGLYVWAGRKQRLVVYPCPGSVNIVAIVDKDALHPAAAGASSVPSAATAEVLRDQFSTFHSSATRLLDHVRTASLWALNDLEPLARSGRGCVYLVGDASHATLPHQGQGASLAFEDAEALATMLADLDDASPTTIGSALHATSALRTPRIRAIQHASRVMARPADYAKGEKGDALRFSQLMLKYKGINDLAHTESKQP</sequence>
<evidence type="ECO:0000259" key="6">
    <source>
        <dbReference type="Pfam" id="PF01494"/>
    </source>
</evidence>
<keyword evidence="3" id="KW-0274">FAD</keyword>
<dbReference type="Pfam" id="PF01494">
    <property type="entry name" value="FAD_binding_3"/>
    <property type="match status" value="1"/>
</dbReference>
<evidence type="ECO:0000256" key="4">
    <source>
        <dbReference type="ARBA" id="ARBA00023002"/>
    </source>
</evidence>
<feature type="domain" description="FAD-binding" evidence="6">
    <location>
        <begin position="10"/>
        <end position="381"/>
    </location>
</feature>
<evidence type="ECO:0000256" key="1">
    <source>
        <dbReference type="ARBA" id="ARBA00007992"/>
    </source>
</evidence>
<organism evidence="7 8">
    <name type="scientific">Pseudozyma antarctica</name>
    <name type="common">Yeast</name>
    <name type="synonym">Candida antarctica</name>
    <dbReference type="NCBI Taxonomy" id="84753"/>
    <lineage>
        <taxon>Eukaryota</taxon>
        <taxon>Fungi</taxon>
        <taxon>Dikarya</taxon>
        <taxon>Basidiomycota</taxon>
        <taxon>Ustilaginomycotina</taxon>
        <taxon>Ustilaginomycetes</taxon>
        <taxon>Ustilaginales</taxon>
        <taxon>Ustilaginaceae</taxon>
        <taxon>Moesziomyces</taxon>
    </lineage>
</organism>
<dbReference type="PANTHER" id="PTHR13789">
    <property type="entry name" value="MONOOXYGENASE"/>
    <property type="match status" value="1"/>
</dbReference>
<keyword evidence="4" id="KW-0560">Oxidoreductase</keyword>
<dbReference type="SUPFAM" id="SSF54373">
    <property type="entry name" value="FAD-linked reductases, C-terminal domain"/>
    <property type="match status" value="1"/>
</dbReference>
<evidence type="ECO:0000256" key="5">
    <source>
        <dbReference type="ARBA" id="ARBA00023033"/>
    </source>
</evidence>
<dbReference type="OrthoDB" id="9993796at2759"/>
<dbReference type="Proteomes" id="UP000325008">
    <property type="component" value="Unassembled WGS sequence"/>
</dbReference>
<dbReference type="GO" id="GO:0071949">
    <property type="term" value="F:FAD binding"/>
    <property type="evidence" value="ECO:0007669"/>
    <property type="project" value="InterPro"/>
</dbReference>
<keyword evidence="5" id="KW-0503">Monooxygenase</keyword>
<dbReference type="InterPro" id="IPR036188">
    <property type="entry name" value="FAD/NAD-bd_sf"/>
</dbReference>
<dbReference type="PANTHER" id="PTHR13789:SF314">
    <property type="entry name" value="FAD-BINDING DOMAIN-CONTAINING PROTEIN"/>
    <property type="match status" value="1"/>
</dbReference>
<accession>A0A5C3FDH6</accession>
<dbReference type="SUPFAM" id="SSF51905">
    <property type="entry name" value="FAD/NAD(P)-binding domain"/>
    <property type="match status" value="1"/>
</dbReference>
<comment type="similarity">
    <text evidence="1">Belongs to the paxM FAD-dependent monooxygenase family.</text>
</comment>
<protein>
    <recommendedName>
        <fullName evidence="6">FAD-binding domain-containing protein</fullName>
    </recommendedName>
</protein>
<dbReference type="PRINTS" id="PR00420">
    <property type="entry name" value="RNGMNOXGNASE"/>
</dbReference>
<dbReference type="InterPro" id="IPR050493">
    <property type="entry name" value="FAD-dep_Monooxygenase_BioMet"/>
</dbReference>
<keyword evidence="2" id="KW-0285">Flavoprotein</keyword>
<dbReference type="EMBL" id="OOIQ01000001">
    <property type="protein sequence ID" value="SPO42320.1"/>
    <property type="molecule type" value="Genomic_DNA"/>
</dbReference>
<keyword evidence="8" id="KW-1185">Reference proteome</keyword>
<evidence type="ECO:0000256" key="2">
    <source>
        <dbReference type="ARBA" id="ARBA00022630"/>
    </source>
</evidence>
<dbReference type="AlphaFoldDB" id="A0A5C3FDH6"/>
<proteinExistence type="inferred from homology"/>
<gene>
    <name evidence="7" type="ORF">PSANT_00002</name>
</gene>
<reference evidence="7" key="1">
    <citation type="submission" date="2018-03" db="EMBL/GenBank/DDBJ databases">
        <authorList>
            <person name="Guldener U."/>
        </authorList>
    </citation>
    <scope>NUCLEOTIDE SEQUENCE [LARGE SCALE GENOMIC DNA]</scope>
    <source>
        <strain evidence="7">ATCC34888</strain>
    </source>
</reference>
<name>A0A5C3FDH6_PSEA2</name>
<comment type="caution">
    <text evidence="7">The sequence shown here is derived from an EMBL/GenBank/DDBJ whole genome shotgun (WGS) entry which is preliminary data.</text>
</comment>